<proteinExistence type="predicted"/>
<organism evidence="1 2">
    <name type="scientific">Allacma fusca</name>
    <dbReference type="NCBI Taxonomy" id="39272"/>
    <lineage>
        <taxon>Eukaryota</taxon>
        <taxon>Metazoa</taxon>
        <taxon>Ecdysozoa</taxon>
        <taxon>Arthropoda</taxon>
        <taxon>Hexapoda</taxon>
        <taxon>Collembola</taxon>
        <taxon>Symphypleona</taxon>
        <taxon>Sminthuridae</taxon>
        <taxon>Allacma</taxon>
    </lineage>
</organism>
<keyword evidence="2" id="KW-1185">Reference proteome</keyword>
<sequence>SLYTKNILEDQPPSFRVIHLSLKNLWKDRLLAWT</sequence>
<accession>A0A8J2P6F7</accession>
<dbReference type="Proteomes" id="UP000708208">
    <property type="component" value="Unassembled WGS sequence"/>
</dbReference>
<evidence type="ECO:0000313" key="2">
    <source>
        <dbReference type="Proteomes" id="UP000708208"/>
    </source>
</evidence>
<protein>
    <submittedName>
        <fullName evidence="1">Uncharacterized protein</fullName>
    </submittedName>
</protein>
<gene>
    <name evidence="1" type="ORF">AFUS01_LOCUS21467</name>
</gene>
<dbReference type="EMBL" id="CAJVCH010241148">
    <property type="protein sequence ID" value="CAG7732994.1"/>
    <property type="molecule type" value="Genomic_DNA"/>
</dbReference>
<comment type="caution">
    <text evidence="1">The sequence shown here is derived from an EMBL/GenBank/DDBJ whole genome shotgun (WGS) entry which is preliminary data.</text>
</comment>
<evidence type="ECO:0000313" key="1">
    <source>
        <dbReference type="EMBL" id="CAG7732994.1"/>
    </source>
</evidence>
<dbReference type="AlphaFoldDB" id="A0A8J2P6F7"/>
<reference evidence="1" key="1">
    <citation type="submission" date="2021-06" db="EMBL/GenBank/DDBJ databases">
        <authorList>
            <person name="Hodson N. C."/>
            <person name="Mongue J. A."/>
            <person name="Jaron S. K."/>
        </authorList>
    </citation>
    <scope>NUCLEOTIDE SEQUENCE</scope>
</reference>
<feature type="non-terminal residue" evidence="1">
    <location>
        <position position="1"/>
    </location>
</feature>
<name>A0A8J2P6F7_9HEXA</name>